<dbReference type="InterPro" id="IPR041588">
    <property type="entry name" value="Integrase_H2C2"/>
</dbReference>
<dbReference type="PROSITE" id="PS50994">
    <property type="entry name" value="INTEGRASE"/>
    <property type="match status" value="1"/>
</dbReference>
<evidence type="ECO:0000256" key="1">
    <source>
        <dbReference type="ARBA" id="ARBA00012493"/>
    </source>
</evidence>
<evidence type="ECO:0000256" key="13">
    <source>
        <dbReference type="ARBA" id="ARBA00022908"/>
    </source>
</evidence>
<evidence type="ECO:0000256" key="16">
    <source>
        <dbReference type="ARBA" id="ARBA00023125"/>
    </source>
</evidence>
<evidence type="ECO:0000256" key="11">
    <source>
        <dbReference type="ARBA" id="ARBA00022833"/>
    </source>
</evidence>
<keyword evidence="16" id="KW-0238">DNA-binding</keyword>
<sequence>MIACLIYCTYMLSLNYNVHDYEYVNNKNGILACMMSFLNRMQASDISNVCNQVLEEIAQRAANIHPPAGASQGSTQEAFLKQRPPSFSGTTNPLEAESWVFKMEKIFKFLGCTDSQKVNYATYMFEGPAEIWWKSAERLLLEGKGDNAQISWAEFVKKFYEKYFTERFRDKQAENFDELVQGSMGVAQYEAKFAELSRFAPHLVSTEALRVKKFRKGLNFKIKQRLTTSRVEDYKTLVTLAEAVEEDIQESNKMKAVMEQDKGKTVKFNQPWKGKSSHNSSKKNTTKYPPRAVQKCAHCGRPHSGECRAANNTCFRCGKPGHFIRDCPNNPNKGNSNAGSGQKRPMVQGRVFALTEQDAQAAPDVVSGTLDVCSKAAHVLFDSGSSHSFVSPVFADMLHMSPELLDCELWVSTPSGVILCAQWVYRSCVINIAGRELVADLILLDMHDFDAILGMDWLSTHYAVVECFEKRVIFHIPGQSEFYFEGDKKVKPLSIISALQACNMLKKGCSGFLAYMINSEATTEKLEDIPIVKEFPDVFPEELPGLPPDREVEFSIELLPGTSPISKAPYRMAPAELRELKLQLQDLLDKGFIRPSVSPWGAPVLFVKKKDGSLRLCIDYRELNKVTVKNKYPLPRIDDLFDQLQGASVFSKIDLRSGYHQLKVKKDDILKTAFRTRYGHYEFLVMPFGLTNAPAAFMDLMNRVFQPYLDQFVVIFIDDILVYSKSQEDHEKHLRIVLQTLRDKQLYAKLKKCEFWLAQISFLGHVISKDGISVDPKKIEAIVSWERPKTVSEVRSFLGLAGYYRRFIEGFSKISGPLTNLTKKAVKFEWTDKCEQSFKELKQRLVTAPVLTLPSSLGGFVIYSDASKKGLGCVLMQQGKVIAYASRQLKSYEQNYPTHDLELAAVVFALKIWRHHLYGEPCMIYTDHKSLKYLFTQKELNLRQRRWLELINDYDCSIEYHPGKANVVADALSRKSSGQLACLLTTQKEILADLQRMGIEFVIRGSGTCFSTLVVKPTLLDKIKASQFNDPELAKIRDRAASGNIPGFLISKDGVLMHGSRLCVPADNELKRQIMEEAHCTPYTVHPGSTKMYRDLRGNFWWSGMKKDIAEFVSRCLTCQQIKAEHQRPGGLLQPLPIPEWKWEHISMDFVVGLPKSLQGYDSVWVIVDRVTKSAHFLRVKVNYPLNKLAELYIQEIVRLHGVPSSIVSDRDPKFTSHFWESLQTALGTKLTFSTAYHPQTDGQSERTIQTFEDMLRACVLDLGGRWDSHLPLIEFAYNNSYHSSIGMAPFESLYGRRCRSPICWDEVGERKLIGPEIVQITVDKIRLIRERLKATQSRQKSHADKKRRDIEFDVGDHVFIKVSPLKGVMRFGKTNKLSPRFVGPFEILDKIGSAAYRIALPPALSKIHNVFHISNLRKYIPDSKHVIEYEPLQIQENLSYEEIPIRILDRKEQVLRTKTIPIVKVLWRNHTTEEATWEAEEEMRQKYPNLFVDGGENENTDT</sequence>
<evidence type="ECO:0000256" key="18">
    <source>
        <dbReference type="PROSITE-ProRule" id="PRU00047"/>
    </source>
</evidence>
<dbReference type="InterPro" id="IPR012337">
    <property type="entry name" value="RNaseH-like_sf"/>
</dbReference>
<evidence type="ECO:0000256" key="9">
    <source>
        <dbReference type="ARBA" id="ARBA00022771"/>
    </source>
</evidence>
<dbReference type="InterPro" id="IPR001584">
    <property type="entry name" value="Integrase_cat-core"/>
</dbReference>
<dbReference type="Gene3D" id="4.10.60.10">
    <property type="entry name" value="Zinc finger, CCHC-type"/>
    <property type="match status" value="1"/>
</dbReference>
<dbReference type="InParanoid" id="A0A7N2KWL9"/>
<keyword evidence="2" id="KW-0645">Protease</keyword>
<dbReference type="CDD" id="cd01647">
    <property type="entry name" value="RT_LTR"/>
    <property type="match status" value="1"/>
</dbReference>
<dbReference type="InterPro" id="IPR005162">
    <property type="entry name" value="Retrotrans_gag_dom"/>
</dbReference>
<dbReference type="PROSITE" id="PS50158">
    <property type="entry name" value="ZF_CCHC"/>
    <property type="match status" value="1"/>
</dbReference>
<reference evidence="23" key="2">
    <citation type="submission" date="2021-01" db="UniProtKB">
        <authorList>
            <consortium name="EnsemblPlants"/>
        </authorList>
    </citation>
    <scope>IDENTIFICATION</scope>
</reference>
<dbReference type="Pfam" id="PF17917">
    <property type="entry name" value="RT_RNaseH"/>
    <property type="match status" value="1"/>
</dbReference>
<keyword evidence="14" id="KW-0695">RNA-directed DNA polymerase</keyword>
<dbReference type="GO" id="GO:0004190">
    <property type="term" value="F:aspartic-type endopeptidase activity"/>
    <property type="evidence" value="ECO:0007669"/>
    <property type="project" value="UniProtKB-KW"/>
</dbReference>
<keyword evidence="3" id="KW-0808">Transferase</keyword>
<evidence type="ECO:0000313" key="24">
    <source>
        <dbReference type="Proteomes" id="UP000594261"/>
    </source>
</evidence>
<proteinExistence type="predicted"/>
<keyword evidence="15" id="KW-0239">DNA-directed DNA polymerase</keyword>
<dbReference type="GO" id="GO:0015074">
    <property type="term" value="P:DNA integration"/>
    <property type="evidence" value="ECO:0007669"/>
    <property type="project" value="UniProtKB-KW"/>
</dbReference>
<accession>A0A7N2KWL9</accession>
<dbReference type="Pfam" id="PF08284">
    <property type="entry name" value="RVP_2"/>
    <property type="match status" value="1"/>
</dbReference>
<evidence type="ECO:0000256" key="6">
    <source>
        <dbReference type="ARBA" id="ARBA00022723"/>
    </source>
</evidence>
<dbReference type="GO" id="GO:0003677">
    <property type="term" value="F:DNA binding"/>
    <property type="evidence" value="ECO:0007669"/>
    <property type="project" value="UniProtKB-KW"/>
</dbReference>
<dbReference type="FunFam" id="3.10.10.10:FF:000007">
    <property type="entry name" value="Retrovirus-related Pol polyprotein from transposon 17.6-like Protein"/>
    <property type="match status" value="1"/>
</dbReference>
<keyword evidence="5" id="KW-0540">Nuclease</keyword>
<dbReference type="InterPro" id="IPR043502">
    <property type="entry name" value="DNA/RNA_pol_sf"/>
</dbReference>
<protein>
    <recommendedName>
        <fullName evidence="1">RNA-directed DNA polymerase</fullName>
        <ecNumber evidence="1">2.7.7.49</ecNumber>
    </recommendedName>
</protein>
<keyword evidence="13" id="KW-0229">DNA integration</keyword>
<dbReference type="PANTHER" id="PTHR37984">
    <property type="entry name" value="PROTEIN CBG26694"/>
    <property type="match status" value="1"/>
</dbReference>
<evidence type="ECO:0000256" key="4">
    <source>
        <dbReference type="ARBA" id="ARBA00022695"/>
    </source>
</evidence>
<dbReference type="CDD" id="cd00303">
    <property type="entry name" value="retropepsin_like"/>
    <property type="match status" value="1"/>
</dbReference>
<evidence type="ECO:0000259" key="21">
    <source>
        <dbReference type="PROSITE" id="PS50878"/>
    </source>
</evidence>
<evidence type="ECO:0000256" key="19">
    <source>
        <dbReference type="SAM" id="MobiDB-lite"/>
    </source>
</evidence>
<dbReference type="Gene3D" id="2.40.70.10">
    <property type="entry name" value="Acid Proteases"/>
    <property type="match status" value="1"/>
</dbReference>
<feature type="domain" description="Reverse transcriptase" evidence="21">
    <location>
        <begin position="588"/>
        <end position="767"/>
    </location>
</feature>
<evidence type="ECO:0000256" key="2">
    <source>
        <dbReference type="ARBA" id="ARBA00022670"/>
    </source>
</evidence>
<dbReference type="InterPro" id="IPR041373">
    <property type="entry name" value="RT_RNaseH"/>
</dbReference>
<dbReference type="Gramene" id="QL02p050943:mrna">
    <property type="protein sequence ID" value="QL02p050943:mrna"/>
    <property type="gene ID" value="QL02p050943"/>
</dbReference>
<dbReference type="InterPro" id="IPR001878">
    <property type="entry name" value="Znf_CCHC"/>
</dbReference>
<dbReference type="GO" id="GO:0008270">
    <property type="term" value="F:zinc ion binding"/>
    <property type="evidence" value="ECO:0007669"/>
    <property type="project" value="UniProtKB-KW"/>
</dbReference>
<name>A0A7N2KWL9_QUELO</name>
<dbReference type="InterPro" id="IPR025829">
    <property type="entry name" value="Zn_knuckle_CX2CX3GHX4C"/>
</dbReference>
<dbReference type="InterPro" id="IPR043128">
    <property type="entry name" value="Rev_trsase/Diguanyl_cyclase"/>
</dbReference>
<dbReference type="GO" id="GO:0003887">
    <property type="term" value="F:DNA-directed DNA polymerase activity"/>
    <property type="evidence" value="ECO:0007669"/>
    <property type="project" value="UniProtKB-KW"/>
</dbReference>
<dbReference type="GO" id="GO:0003964">
    <property type="term" value="F:RNA-directed DNA polymerase activity"/>
    <property type="evidence" value="ECO:0007669"/>
    <property type="project" value="UniProtKB-KW"/>
</dbReference>
<evidence type="ECO:0000256" key="14">
    <source>
        <dbReference type="ARBA" id="ARBA00022918"/>
    </source>
</evidence>
<dbReference type="SUPFAM" id="SSF57756">
    <property type="entry name" value="Retrovirus zinc finger-like domains"/>
    <property type="match status" value="1"/>
</dbReference>
<dbReference type="FunFam" id="3.10.20.370:FF:000001">
    <property type="entry name" value="Retrovirus-related Pol polyprotein from transposon 17.6-like protein"/>
    <property type="match status" value="1"/>
</dbReference>
<keyword evidence="4" id="KW-0548">Nucleotidyltransferase</keyword>
<evidence type="ECO:0000256" key="5">
    <source>
        <dbReference type="ARBA" id="ARBA00022722"/>
    </source>
</evidence>
<dbReference type="CDD" id="cd09274">
    <property type="entry name" value="RNase_HI_RT_Ty3"/>
    <property type="match status" value="1"/>
</dbReference>
<dbReference type="GO" id="GO:0006508">
    <property type="term" value="P:proteolysis"/>
    <property type="evidence" value="ECO:0007669"/>
    <property type="project" value="UniProtKB-KW"/>
</dbReference>
<keyword evidence="6" id="KW-0479">Metal-binding</keyword>
<dbReference type="InterPro" id="IPR056924">
    <property type="entry name" value="SH3_Tf2-1"/>
</dbReference>
<dbReference type="InterPro" id="IPR036875">
    <property type="entry name" value="Znf_CCHC_sf"/>
</dbReference>
<dbReference type="Proteomes" id="UP000594261">
    <property type="component" value="Chromosome 2"/>
</dbReference>
<dbReference type="Gene3D" id="3.30.70.270">
    <property type="match status" value="2"/>
</dbReference>
<dbReference type="Pfam" id="PF13696">
    <property type="entry name" value="zf-CCHC_2"/>
    <property type="match status" value="1"/>
</dbReference>
<dbReference type="GO" id="GO:0006310">
    <property type="term" value="P:DNA recombination"/>
    <property type="evidence" value="ECO:0007669"/>
    <property type="project" value="UniProtKB-KW"/>
</dbReference>
<evidence type="ECO:0000256" key="12">
    <source>
        <dbReference type="ARBA" id="ARBA00022842"/>
    </source>
</evidence>
<dbReference type="SUPFAM" id="SSF56672">
    <property type="entry name" value="DNA/RNA polymerases"/>
    <property type="match status" value="1"/>
</dbReference>
<dbReference type="OMA" id="RIWEYES"/>
<dbReference type="SUPFAM" id="SSF53098">
    <property type="entry name" value="Ribonuclease H-like"/>
    <property type="match status" value="1"/>
</dbReference>
<keyword evidence="7" id="KW-0064">Aspartyl protease</keyword>
<evidence type="ECO:0000256" key="17">
    <source>
        <dbReference type="ARBA" id="ARBA00023172"/>
    </source>
</evidence>
<dbReference type="Pfam" id="PF17921">
    <property type="entry name" value="Integrase_H2C2"/>
    <property type="match status" value="1"/>
</dbReference>
<evidence type="ECO:0000256" key="10">
    <source>
        <dbReference type="ARBA" id="ARBA00022801"/>
    </source>
</evidence>
<dbReference type="InterPro" id="IPR050951">
    <property type="entry name" value="Retrovirus_Pol_polyprotein"/>
</dbReference>
<keyword evidence="12" id="KW-0460">Magnesium</keyword>
<dbReference type="SMART" id="SM00343">
    <property type="entry name" value="ZnF_C2HC"/>
    <property type="match status" value="1"/>
</dbReference>
<dbReference type="EC" id="2.7.7.49" evidence="1"/>
<evidence type="ECO:0000313" key="23">
    <source>
        <dbReference type="EnsemblPlants" id="QL02p050943:mrna"/>
    </source>
</evidence>
<evidence type="ECO:0000259" key="22">
    <source>
        <dbReference type="PROSITE" id="PS50994"/>
    </source>
</evidence>
<organism evidence="23 24">
    <name type="scientific">Quercus lobata</name>
    <name type="common">Valley oak</name>
    <dbReference type="NCBI Taxonomy" id="97700"/>
    <lineage>
        <taxon>Eukaryota</taxon>
        <taxon>Viridiplantae</taxon>
        <taxon>Streptophyta</taxon>
        <taxon>Embryophyta</taxon>
        <taxon>Tracheophyta</taxon>
        <taxon>Spermatophyta</taxon>
        <taxon>Magnoliopsida</taxon>
        <taxon>eudicotyledons</taxon>
        <taxon>Gunneridae</taxon>
        <taxon>Pentapetalae</taxon>
        <taxon>rosids</taxon>
        <taxon>fabids</taxon>
        <taxon>Fagales</taxon>
        <taxon>Fagaceae</taxon>
        <taxon>Quercus</taxon>
    </lineage>
</organism>
<dbReference type="Gene3D" id="1.10.340.70">
    <property type="match status" value="1"/>
</dbReference>
<dbReference type="EnsemblPlants" id="QL02p050943:mrna">
    <property type="protein sequence ID" value="QL02p050943:mrna"/>
    <property type="gene ID" value="QL02p050943"/>
</dbReference>
<keyword evidence="17" id="KW-0233">DNA recombination</keyword>
<keyword evidence="8" id="KW-0255">Endonuclease</keyword>
<reference evidence="24" key="1">
    <citation type="journal article" date="2016" name="G3 (Bethesda)">
        <title>First Draft Assembly and Annotation of the Genome of a California Endemic Oak Quercus lobata Nee (Fagaceae).</title>
        <authorList>
            <person name="Sork V.L."/>
            <person name="Fitz-Gibbon S.T."/>
            <person name="Puiu D."/>
            <person name="Crepeau M."/>
            <person name="Gugger P.F."/>
            <person name="Sherman R."/>
            <person name="Stevens K."/>
            <person name="Langley C.H."/>
            <person name="Pellegrini M."/>
            <person name="Salzberg S.L."/>
        </authorList>
    </citation>
    <scope>NUCLEOTIDE SEQUENCE [LARGE SCALE GENOMIC DNA]</scope>
    <source>
        <strain evidence="24">cv. SW786</strain>
    </source>
</reference>
<dbReference type="Gene3D" id="3.30.420.10">
    <property type="entry name" value="Ribonuclease H-like superfamily/Ribonuclease H"/>
    <property type="match status" value="1"/>
</dbReference>
<feature type="domain" description="Integrase catalytic" evidence="22">
    <location>
        <begin position="1133"/>
        <end position="1298"/>
    </location>
</feature>
<evidence type="ECO:0000256" key="15">
    <source>
        <dbReference type="ARBA" id="ARBA00022932"/>
    </source>
</evidence>
<dbReference type="Gene3D" id="3.10.20.370">
    <property type="match status" value="1"/>
</dbReference>
<dbReference type="Gene3D" id="3.10.10.10">
    <property type="entry name" value="HIV Type 1 Reverse Transcriptase, subunit A, domain 1"/>
    <property type="match status" value="1"/>
</dbReference>
<keyword evidence="11" id="KW-0862">Zinc</keyword>
<dbReference type="SUPFAM" id="SSF50630">
    <property type="entry name" value="Acid proteases"/>
    <property type="match status" value="1"/>
</dbReference>
<evidence type="ECO:0000259" key="20">
    <source>
        <dbReference type="PROSITE" id="PS50158"/>
    </source>
</evidence>
<dbReference type="InterPro" id="IPR036397">
    <property type="entry name" value="RNaseH_sf"/>
</dbReference>
<dbReference type="GO" id="GO:0004519">
    <property type="term" value="F:endonuclease activity"/>
    <property type="evidence" value="ECO:0007669"/>
    <property type="project" value="UniProtKB-KW"/>
</dbReference>
<dbReference type="Pfam" id="PF00078">
    <property type="entry name" value="RVT_1"/>
    <property type="match status" value="1"/>
</dbReference>
<keyword evidence="10" id="KW-0378">Hydrolase</keyword>
<evidence type="ECO:0000256" key="8">
    <source>
        <dbReference type="ARBA" id="ARBA00022759"/>
    </source>
</evidence>
<dbReference type="InterPro" id="IPR021109">
    <property type="entry name" value="Peptidase_aspartic_dom_sf"/>
</dbReference>
<dbReference type="FunFam" id="3.30.70.270:FF:000020">
    <property type="entry name" value="Transposon Tf2-6 polyprotein-like Protein"/>
    <property type="match status" value="1"/>
</dbReference>
<keyword evidence="9 18" id="KW-0863">Zinc-finger</keyword>
<feature type="region of interest" description="Disordered" evidence="19">
    <location>
        <begin position="268"/>
        <end position="289"/>
    </location>
</feature>
<dbReference type="InterPro" id="IPR000477">
    <property type="entry name" value="RT_dom"/>
</dbReference>
<dbReference type="Pfam" id="PF03732">
    <property type="entry name" value="Retrotrans_gag"/>
    <property type="match status" value="1"/>
</dbReference>
<dbReference type="Pfam" id="PF24626">
    <property type="entry name" value="SH3_Tf2-1"/>
    <property type="match status" value="1"/>
</dbReference>
<feature type="domain" description="CCHC-type" evidence="20">
    <location>
        <begin position="314"/>
        <end position="329"/>
    </location>
</feature>
<dbReference type="PROSITE" id="PS50878">
    <property type="entry name" value="RT_POL"/>
    <property type="match status" value="1"/>
</dbReference>
<evidence type="ECO:0000256" key="7">
    <source>
        <dbReference type="ARBA" id="ARBA00022750"/>
    </source>
</evidence>
<evidence type="ECO:0000256" key="3">
    <source>
        <dbReference type="ARBA" id="ARBA00022679"/>
    </source>
</evidence>
<dbReference type="PANTHER" id="PTHR37984:SF5">
    <property type="entry name" value="PROTEIN NYNRIN-LIKE"/>
    <property type="match status" value="1"/>
</dbReference>
<keyword evidence="24" id="KW-1185">Reference proteome</keyword>